<evidence type="ECO:0000256" key="10">
    <source>
        <dbReference type="ARBA" id="ARBA00035861"/>
    </source>
</evidence>
<evidence type="ECO:0000256" key="7">
    <source>
        <dbReference type="ARBA" id="ARBA00022801"/>
    </source>
</evidence>
<evidence type="ECO:0000256" key="12">
    <source>
        <dbReference type="RuleBase" id="RU003476"/>
    </source>
</evidence>
<evidence type="ECO:0000256" key="5">
    <source>
        <dbReference type="ARBA" id="ARBA00022723"/>
    </source>
</evidence>
<evidence type="ECO:0000313" key="15">
    <source>
        <dbReference type="Proteomes" id="UP000018466"/>
    </source>
</evidence>
<evidence type="ECO:0000256" key="9">
    <source>
        <dbReference type="ARBA" id="ARBA00023204"/>
    </source>
</evidence>
<comment type="catalytic activity">
    <reaction evidence="10">
        <text>8-oxo-dGTP + H2O = 8-oxo-dGMP + diphosphate + H(+)</text>
        <dbReference type="Rhea" id="RHEA:31575"/>
        <dbReference type="ChEBI" id="CHEBI:15377"/>
        <dbReference type="ChEBI" id="CHEBI:15378"/>
        <dbReference type="ChEBI" id="CHEBI:33019"/>
        <dbReference type="ChEBI" id="CHEBI:63224"/>
        <dbReference type="ChEBI" id="CHEBI:77896"/>
        <dbReference type="EC" id="3.6.1.55"/>
    </reaction>
</comment>
<dbReference type="RefSeq" id="WP_009533190.1">
    <property type="nucleotide sequence ID" value="NZ_JH590863.1"/>
</dbReference>
<dbReference type="EC" id="3.6.1.55" evidence="11"/>
<keyword evidence="8" id="KW-0460">Magnesium</keyword>
<dbReference type="PROSITE" id="PS51462">
    <property type="entry name" value="NUDIX"/>
    <property type="match status" value="1"/>
</dbReference>
<protein>
    <recommendedName>
        <fullName evidence="11">8-oxo-dGTP diphosphatase</fullName>
        <ecNumber evidence="11">3.6.1.55</ecNumber>
    </recommendedName>
</protein>
<accession>A0AA36Y4W5</accession>
<keyword evidence="4" id="KW-0235">DNA replication</keyword>
<keyword evidence="3" id="KW-0515">Mutator protein</keyword>
<dbReference type="GO" id="GO:0044715">
    <property type="term" value="F:8-oxo-dGDP phosphatase activity"/>
    <property type="evidence" value="ECO:0007669"/>
    <property type="project" value="TreeGrafter"/>
</dbReference>
<evidence type="ECO:0000256" key="2">
    <source>
        <dbReference type="ARBA" id="ARBA00005582"/>
    </source>
</evidence>
<dbReference type="GO" id="GO:0035539">
    <property type="term" value="F:8-oxo-7,8-dihydrodeoxyguanosine triphosphate pyrophosphatase activity"/>
    <property type="evidence" value="ECO:0007669"/>
    <property type="project" value="UniProtKB-EC"/>
</dbReference>
<keyword evidence="7 12" id="KW-0378">Hydrolase</keyword>
<sequence>MKTVKVVAAVICDSLREKQSIFATARGYGKFKGQWEFPGGKVEPGESAEQALLREIREELDVNIVLGDLIETVEYDYPAFHLSMDCFWCELSGGAPKLLEAEDGRWLTKADLYTVPWLPADISLIRNIESQMGEPDLLRTQALRLLRHLCEEHILPETVFHAPVPETQNFSALVSRLRLALGERYPSTKLKRIMKSVHYANGFTDARLREAAFTLDEAEQYLVRNGFLDHDRGVAYFNERITAPDFSVSAQSLLGVMLESLLLAKAGKS</sequence>
<dbReference type="Pfam" id="PF00293">
    <property type="entry name" value="NUDIX"/>
    <property type="match status" value="1"/>
</dbReference>
<dbReference type="InterPro" id="IPR000086">
    <property type="entry name" value="NUDIX_hydrolase_dom"/>
</dbReference>
<reference evidence="14 15" key="1">
    <citation type="submission" date="2011-10" db="EMBL/GenBank/DDBJ databases">
        <title>The Genome Sequence of Lachnospiraceae bacterium ACC2.</title>
        <authorList>
            <consortium name="The Broad Institute Genome Sequencing Platform"/>
            <person name="Earl A."/>
            <person name="Ward D."/>
            <person name="Feldgarden M."/>
            <person name="Gevers D."/>
            <person name="Sizova M."/>
            <person name="Hazen A."/>
            <person name="Epstein S."/>
            <person name="Young S.K."/>
            <person name="Zeng Q."/>
            <person name="Gargeya S."/>
            <person name="Fitzgerald M."/>
            <person name="Haas B."/>
            <person name="Abouelleil A."/>
            <person name="Alvarado L."/>
            <person name="Arachchi H.M."/>
            <person name="Berlin A."/>
            <person name="Brown A."/>
            <person name="Chapman S.B."/>
            <person name="Chen Z."/>
            <person name="Dunbar C."/>
            <person name="Freedman E."/>
            <person name="Gearin G."/>
            <person name="Goldberg J."/>
            <person name="Griggs A."/>
            <person name="Gujja S."/>
            <person name="Heiman D."/>
            <person name="Howarth C."/>
            <person name="Larson L."/>
            <person name="Lui A."/>
            <person name="MacDonald P.J.P."/>
            <person name="Montmayeur A."/>
            <person name="Murphy C."/>
            <person name="Neiman D."/>
            <person name="Pearson M."/>
            <person name="Priest M."/>
            <person name="Roberts A."/>
            <person name="Saif S."/>
            <person name="Shea T."/>
            <person name="Shenoy N."/>
            <person name="Sisk P."/>
            <person name="Stolte C."/>
            <person name="Sykes S."/>
            <person name="Wortman J."/>
            <person name="Nusbaum C."/>
            <person name="Birren B."/>
        </authorList>
    </citation>
    <scope>NUCLEOTIDE SEQUENCE [LARGE SCALE GENOMIC DNA]</scope>
    <source>
        <strain evidence="14 15">ACC2</strain>
    </source>
</reference>
<evidence type="ECO:0000313" key="14">
    <source>
        <dbReference type="EMBL" id="EHO16659.1"/>
    </source>
</evidence>
<dbReference type="CDD" id="cd03425">
    <property type="entry name" value="NUDIX_MutT_NudA_like"/>
    <property type="match status" value="1"/>
</dbReference>
<organism evidence="14 15">
    <name type="scientific">Stomatobaculum longum</name>
    <dbReference type="NCBI Taxonomy" id="796942"/>
    <lineage>
        <taxon>Bacteria</taxon>
        <taxon>Bacillati</taxon>
        <taxon>Bacillota</taxon>
        <taxon>Clostridia</taxon>
        <taxon>Lachnospirales</taxon>
        <taxon>Lachnospiraceae</taxon>
        <taxon>Stomatobaculum</taxon>
    </lineage>
</organism>
<dbReference type="GO" id="GO:0006281">
    <property type="term" value="P:DNA repair"/>
    <property type="evidence" value="ECO:0007669"/>
    <property type="project" value="UniProtKB-KW"/>
</dbReference>
<keyword evidence="9" id="KW-0234">DNA repair</keyword>
<dbReference type="GO" id="GO:0006260">
    <property type="term" value="P:DNA replication"/>
    <property type="evidence" value="ECO:0007669"/>
    <property type="project" value="UniProtKB-KW"/>
</dbReference>
<dbReference type="Proteomes" id="UP000018466">
    <property type="component" value="Unassembled WGS sequence"/>
</dbReference>
<name>A0AA36Y4W5_9FIRM</name>
<evidence type="ECO:0000259" key="13">
    <source>
        <dbReference type="PROSITE" id="PS51462"/>
    </source>
</evidence>
<proteinExistence type="inferred from homology"/>
<comment type="similarity">
    <text evidence="2 12">Belongs to the Nudix hydrolase family.</text>
</comment>
<dbReference type="InterPro" id="IPR020476">
    <property type="entry name" value="Nudix_hydrolase"/>
</dbReference>
<dbReference type="AlphaFoldDB" id="A0AA36Y4W5"/>
<dbReference type="SUPFAM" id="SSF55811">
    <property type="entry name" value="Nudix"/>
    <property type="match status" value="1"/>
</dbReference>
<dbReference type="InterPro" id="IPR015797">
    <property type="entry name" value="NUDIX_hydrolase-like_dom_sf"/>
</dbReference>
<keyword evidence="15" id="KW-1185">Reference proteome</keyword>
<evidence type="ECO:0000256" key="11">
    <source>
        <dbReference type="ARBA" id="ARBA00038905"/>
    </source>
</evidence>
<keyword evidence="5" id="KW-0479">Metal-binding</keyword>
<dbReference type="PRINTS" id="PR00502">
    <property type="entry name" value="NUDIXFAMILY"/>
</dbReference>
<comment type="cofactor">
    <cofactor evidence="1">
        <name>Mg(2+)</name>
        <dbReference type="ChEBI" id="CHEBI:18420"/>
    </cofactor>
</comment>
<dbReference type="InterPro" id="IPR020084">
    <property type="entry name" value="NUDIX_hydrolase_CS"/>
</dbReference>
<evidence type="ECO:0000256" key="6">
    <source>
        <dbReference type="ARBA" id="ARBA00022763"/>
    </source>
</evidence>
<evidence type="ECO:0000256" key="1">
    <source>
        <dbReference type="ARBA" id="ARBA00001946"/>
    </source>
</evidence>
<gene>
    <name evidence="14" type="ORF">HMPREF9623_01358</name>
</gene>
<feature type="domain" description="Nudix hydrolase" evidence="13">
    <location>
        <begin position="2"/>
        <end position="129"/>
    </location>
</feature>
<dbReference type="InterPro" id="IPR047127">
    <property type="entry name" value="MutT-like"/>
</dbReference>
<dbReference type="GO" id="GO:0008413">
    <property type="term" value="F:8-oxo-7,8-dihydroguanosine triphosphate pyrophosphatase activity"/>
    <property type="evidence" value="ECO:0007669"/>
    <property type="project" value="TreeGrafter"/>
</dbReference>
<dbReference type="GeneID" id="87792728"/>
<dbReference type="PANTHER" id="PTHR47707:SF1">
    <property type="entry name" value="NUDIX HYDROLASE FAMILY PROTEIN"/>
    <property type="match status" value="1"/>
</dbReference>
<dbReference type="PANTHER" id="PTHR47707">
    <property type="entry name" value="8-OXO-DGTP DIPHOSPHATASE"/>
    <property type="match status" value="1"/>
</dbReference>
<dbReference type="PROSITE" id="PS00893">
    <property type="entry name" value="NUDIX_BOX"/>
    <property type="match status" value="1"/>
</dbReference>
<comment type="caution">
    <text evidence="14">The sequence shown here is derived from an EMBL/GenBank/DDBJ whole genome shotgun (WGS) entry which is preliminary data.</text>
</comment>
<dbReference type="Gene3D" id="3.90.79.10">
    <property type="entry name" value="Nucleoside Triphosphate Pyrophosphohydrolase"/>
    <property type="match status" value="1"/>
</dbReference>
<evidence type="ECO:0000256" key="8">
    <source>
        <dbReference type="ARBA" id="ARBA00022842"/>
    </source>
</evidence>
<dbReference type="GO" id="GO:0046872">
    <property type="term" value="F:metal ion binding"/>
    <property type="evidence" value="ECO:0007669"/>
    <property type="project" value="UniProtKB-KW"/>
</dbReference>
<dbReference type="EMBL" id="AGEL01000007">
    <property type="protein sequence ID" value="EHO16659.1"/>
    <property type="molecule type" value="Genomic_DNA"/>
</dbReference>
<evidence type="ECO:0000256" key="3">
    <source>
        <dbReference type="ARBA" id="ARBA00022457"/>
    </source>
</evidence>
<dbReference type="GO" id="GO:0044716">
    <property type="term" value="F:8-oxo-GDP phosphatase activity"/>
    <property type="evidence" value="ECO:0007669"/>
    <property type="project" value="TreeGrafter"/>
</dbReference>
<keyword evidence="6" id="KW-0227">DNA damage</keyword>
<evidence type="ECO:0000256" key="4">
    <source>
        <dbReference type="ARBA" id="ARBA00022705"/>
    </source>
</evidence>